<dbReference type="PROSITE" id="PS50016">
    <property type="entry name" value="ZF_PHD_2"/>
    <property type="match status" value="1"/>
</dbReference>
<evidence type="ECO:0000256" key="2">
    <source>
        <dbReference type="ARBA" id="ARBA00022771"/>
    </source>
</evidence>
<dbReference type="SMART" id="SM00249">
    <property type="entry name" value="PHD"/>
    <property type="match status" value="1"/>
</dbReference>
<dbReference type="Pfam" id="PF00628">
    <property type="entry name" value="PHD"/>
    <property type="match status" value="1"/>
</dbReference>
<dbReference type="PROSITE" id="PS01359">
    <property type="entry name" value="ZF_PHD_1"/>
    <property type="match status" value="1"/>
</dbReference>
<dbReference type="InterPro" id="IPR019786">
    <property type="entry name" value="Zinc_finger_PHD-type_CS"/>
</dbReference>
<dbReference type="CDD" id="cd15525">
    <property type="entry name" value="PHD_UHRF1_2"/>
    <property type="match status" value="1"/>
</dbReference>
<keyword evidence="1" id="KW-0479">Metal-binding</keyword>
<dbReference type="InterPro" id="IPR036987">
    <property type="entry name" value="SRA-YDG_sf"/>
</dbReference>
<evidence type="ECO:0000259" key="5">
    <source>
        <dbReference type="PROSITE" id="PS50016"/>
    </source>
</evidence>
<keyword evidence="2 4" id="KW-0863">Zinc-finger</keyword>
<evidence type="ECO:0000256" key="4">
    <source>
        <dbReference type="PROSITE-ProRule" id="PRU00146"/>
    </source>
</evidence>
<dbReference type="InterPro" id="IPR011011">
    <property type="entry name" value="Znf_FYVE_PHD"/>
</dbReference>
<dbReference type="Proteomes" id="UP001286313">
    <property type="component" value="Unassembled WGS sequence"/>
</dbReference>
<dbReference type="InterPro" id="IPR001965">
    <property type="entry name" value="Znf_PHD"/>
</dbReference>
<dbReference type="SUPFAM" id="SSF88697">
    <property type="entry name" value="PUA domain-like"/>
    <property type="match status" value="1"/>
</dbReference>
<dbReference type="GO" id="GO:0044027">
    <property type="term" value="P:negative regulation of gene expression via chromosomal CpG island methylation"/>
    <property type="evidence" value="ECO:0007669"/>
    <property type="project" value="TreeGrafter"/>
</dbReference>
<protein>
    <recommendedName>
        <fullName evidence="5">PHD-type domain-containing protein</fullName>
    </recommendedName>
</protein>
<dbReference type="GO" id="GO:0008270">
    <property type="term" value="F:zinc ion binding"/>
    <property type="evidence" value="ECO:0007669"/>
    <property type="project" value="UniProtKB-KW"/>
</dbReference>
<dbReference type="GO" id="GO:0061630">
    <property type="term" value="F:ubiquitin protein ligase activity"/>
    <property type="evidence" value="ECO:0007669"/>
    <property type="project" value="TreeGrafter"/>
</dbReference>
<reference evidence="6" key="1">
    <citation type="submission" date="2023-10" db="EMBL/GenBank/DDBJ databases">
        <title>Genome assemblies of two species of porcelain crab, Petrolisthes cinctipes and Petrolisthes manimaculis (Anomura: Porcellanidae).</title>
        <authorList>
            <person name="Angst P."/>
        </authorList>
    </citation>
    <scope>NUCLEOTIDE SEQUENCE</scope>
    <source>
        <strain evidence="6">PB745_01</strain>
        <tissue evidence="6">Gill</tissue>
    </source>
</reference>
<comment type="caution">
    <text evidence="6">The sequence shown here is derived from an EMBL/GenBank/DDBJ whole genome shotgun (WGS) entry which is preliminary data.</text>
</comment>
<keyword evidence="7" id="KW-1185">Reference proteome</keyword>
<keyword evidence="3" id="KW-0862">Zinc</keyword>
<dbReference type="GO" id="GO:0016567">
    <property type="term" value="P:protein ubiquitination"/>
    <property type="evidence" value="ECO:0007669"/>
    <property type="project" value="TreeGrafter"/>
</dbReference>
<feature type="domain" description="PHD-type" evidence="5">
    <location>
        <begin position="172"/>
        <end position="228"/>
    </location>
</feature>
<organism evidence="6 7">
    <name type="scientific">Petrolisthes cinctipes</name>
    <name type="common">Flat porcelain crab</name>
    <dbReference type="NCBI Taxonomy" id="88211"/>
    <lineage>
        <taxon>Eukaryota</taxon>
        <taxon>Metazoa</taxon>
        <taxon>Ecdysozoa</taxon>
        <taxon>Arthropoda</taxon>
        <taxon>Crustacea</taxon>
        <taxon>Multicrustacea</taxon>
        <taxon>Malacostraca</taxon>
        <taxon>Eumalacostraca</taxon>
        <taxon>Eucarida</taxon>
        <taxon>Decapoda</taxon>
        <taxon>Pleocyemata</taxon>
        <taxon>Anomura</taxon>
        <taxon>Galatheoidea</taxon>
        <taxon>Porcellanidae</taxon>
        <taxon>Petrolisthes</taxon>
    </lineage>
</organism>
<dbReference type="Gene3D" id="2.30.30.140">
    <property type="match status" value="1"/>
</dbReference>
<evidence type="ECO:0000256" key="1">
    <source>
        <dbReference type="ARBA" id="ARBA00022723"/>
    </source>
</evidence>
<dbReference type="Pfam" id="PF12148">
    <property type="entry name" value="TTD"/>
    <property type="match status" value="1"/>
</dbReference>
<dbReference type="InterPro" id="IPR013083">
    <property type="entry name" value="Znf_RING/FYVE/PHD"/>
</dbReference>
<dbReference type="Gene3D" id="2.30.30.30">
    <property type="match status" value="1"/>
</dbReference>
<dbReference type="PANTHER" id="PTHR14140:SF45">
    <property type="entry name" value="RING-TYPE E3 UBIQUITIN TRANSFERASE"/>
    <property type="match status" value="1"/>
</dbReference>
<dbReference type="InterPro" id="IPR021991">
    <property type="entry name" value="TTD_dom"/>
</dbReference>
<dbReference type="CDD" id="cd20387">
    <property type="entry name" value="Tudor_UHRF_rpt1"/>
    <property type="match status" value="1"/>
</dbReference>
<name>A0AAE1GAE8_PETCI</name>
<proteinExistence type="predicted"/>
<dbReference type="InterPro" id="IPR015947">
    <property type="entry name" value="PUA-like_sf"/>
</dbReference>
<dbReference type="InterPro" id="IPR045134">
    <property type="entry name" value="UHRF1/2-like"/>
</dbReference>
<dbReference type="Gene3D" id="2.30.280.10">
    <property type="entry name" value="SRA-YDG"/>
    <property type="match status" value="1"/>
</dbReference>
<evidence type="ECO:0000256" key="3">
    <source>
        <dbReference type="ARBA" id="ARBA00022833"/>
    </source>
</evidence>
<evidence type="ECO:0000313" key="7">
    <source>
        <dbReference type="Proteomes" id="UP001286313"/>
    </source>
</evidence>
<gene>
    <name evidence="6" type="ORF">Pcinc_006908</name>
</gene>
<dbReference type="SUPFAM" id="SSF57903">
    <property type="entry name" value="FYVE/PHD zinc finger"/>
    <property type="match status" value="1"/>
</dbReference>
<dbReference type="Gene3D" id="3.30.40.10">
    <property type="entry name" value="Zinc/RING finger domain, C3HC4 (zinc finger)"/>
    <property type="match status" value="1"/>
</dbReference>
<evidence type="ECO:0000313" key="6">
    <source>
        <dbReference type="EMBL" id="KAK3889032.1"/>
    </source>
</evidence>
<dbReference type="AlphaFoldDB" id="A0AAE1GAE8"/>
<accession>A0AAE1GAE8</accession>
<dbReference type="PANTHER" id="PTHR14140">
    <property type="entry name" value="E3 UBIQUITIN-PROTEIN LIGASE UHRF-RELATED"/>
    <property type="match status" value="1"/>
</dbReference>
<dbReference type="EMBL" id="JAWQEG010000506">
    <property type="protein sequence ID" value="KAK3889032.1"/>
    <property type="molecule type" value="Genomic_DNA"/>
</dbReference>
<dbReference type="InterPro" id="IPR019787">
    <property type="entry name" value="Znf_PHD-finger"/>
</dbReference>
<dbReference type="CDD" id="cd20388">
    <property type="entry name" value="Tudor_UHRF_rpt2"/>
    <property type="match status" value="1"/>
</dbReference>
<sequence>MAMLESAETPSTATVKAESEYYRVGDLVDAKSLVDGTWWEAKIIKIVLNPDAKDRPNEDDDGFFYHVVFDNYAYDAPSEMLLKHVRPRAHKYMKLDEVKPGQVIMGNYNLDDPKQRGYWFDYKVTEVANTRTNKRFVATVYVGADASPIEGCHIHLARISAPNCSNCKDQPQRKCRECGCHECGLKDYPEKQLMCDECDMAFHIYCIRPPLQTIPDVDEWFCHLCKNDDTEIVRAGEKLKDSKKKAKMASATSSSARGWGKGFACAGRQKVCTIVPQNHFGPIPGVEVGTKWKFRLQKQESTDHTWQESMDERTRELTVLCCLVDMRMMRIMGILSPTLGIRGLLSSHVNSFSLE</sequence>
<dbReference type="InterPro" id="IPR014722">
    <property type="entry name" value="Rib_uL2_dom2"/>
</dbReference>